<gene>
    <name evidence="4" type="ORF">NCTC10719_02216</name>
</gene>
<name>A0A2X2Y8U9_CLOPF</name>
<dbReference type="GO" id="GO:0006310">
    <property type="term" value="P:DNA recombination"/>
    <property type="evidence" value="ECO:0007669"/>
    <property type="project" value="UniProtKB-KW"/>
</dbReference>
<reference evidence="4 5" key="1">
    <citation type="submission" date="2018-06" db="EMBL/GenBank/DDBJ databases">
        <authorList>
            <consortium name="Pathogen Informatics"/>
            <person name="Doyle S."/>
        </authorList>
    </citation>
    <scope>NUCLEOTIDE SEQUENCE [LARGE SCALE GENOMIC DNA]</scope>
    <source>
        <strain evidence="4 5">NCTC10719</strain>
    </source>
</reference>
<dbReference type="GO" id="GO:0015074">
    <property type="term" value="P:DNA integration"/>
    <property type="evidence" value="ECO:0007669"/>
    <property type="project" value="InterPro"/>
</dbReference>
<protein>
    <submittedName>
        <fullName evidence="4">Site-specific recombinase XerC</fullName>
    </submittedName>
</protein>
<accession>A0A2X2Y8U9</accession>
<evidence type="ECO:0000313" key="4">
    <source>
        <dbReference type="EMBL" id="SQB60574.1"/>
    </source>
</evidence>
<dbReference type="EMBL" id="UAWG01000015">
    <property type="protein sequence ID" value="SQB60574.1"/>
    <property type="molecule type" value="Genomic_DNA"/>
</dbReference>
<evidence type="ECO:0000313" key="5">
    <source>
        <dbReference type="Proteomes" id="UP000249986"/>
    </source>
</evidence>
<proteinExistence type="predicted"/>
<dbReference type="AlphaFoldDB" id="A0A2X2Y8U9"/>
<dbReference type="RefSeq" id="WP_111926741.1">
    <property type="nucleotide sequence ID" value="NZ_JAALMV010000106.1"/>
</dbReference>
<dbReference type="InterPro" id="IPR013762">
    <property type="entry name" value="Integrase-like_cat_sf"/>
</dbReference>
<dbReference type="Proteomes" id="UP000249986">
    <property type="component" value="Unassembled WGS sequence"/>
</dbReference>
<dbReference type="SUPFAM" id="SSF56349">
    <property type="entry name" value="DNA breaking-rejoining enzymes"/>
    <property type="match status" value="1"/>
</dbReference>
<dbReference type="InterPro" id="IPR010998">
    <property type="entry name" value="Integrase_recombinase_N"/>
</dbReference>
<dbReference type="Gene3D" id="1.10.443.10">
    <property type="entry name" value="Intergrase catalytic core"/>
    <property type="match status" value="1"/>
</dbReference>
<feature type="domain" description="Tyr recombinase" evidence="3">
    <location>
        <begin position="134"/>
        <end position="312"/>
    </location>
</feature>
<dbReference type="PROSITE" id="PS51898">
    <property type="entry name" value="TYR_RECOMBINASE"/>
    <property type="match status" value="1"/>
</dbReference>
<keyword evidence="1" id="KW-0238">DNA-binding</keyword>
<evidence type="ECO:0000259" key="3">
    <source>
        <dbReference type="PROSITE" id="PS51898"/>
    </source>
</evidence>
<keyword evidence="2" id="KW-0233">DNA recombination</keyword>
<organism evidence="4 5">
    <name type="scientific">Clostridium perfringens</name>
    <dbReference type="NCBI Taxonomy" id="1502"/>
    <lineage>
        <taxon>Bacteria</taxon>
        <taxon>Bacillati</taxon>
        <taxon>Bacillota</taxon>
        <taxon>Clostridia</taxon>
        <taxon>Eubacteriales</taxon>
        <taxon>Clostridiaceae</taxon>
        <taxon>Clostridium</taxon>
    </lineage>
</organism>
<dbReference type="InterPro" id="IPR002104">
    <property type="entry name" value="Integrase_catalytic"/>
</dbReference>
<sequence length="312" mass="36257">MAAKKLKGSLKHQIIMSLDPLQAYGESKHEAKKIEKARCAALGIPWNPTRVEKIYSIKTYDLYKDKCIRFGEWAKETHKIGNNINNLNKDLARKYLEYREQAGDSPHSLRTHGAAMAKLLRCSSADFGFNYPKRTRETITRSRGDKMHDSEFSITKNKDIIDFGRGTGLRRSELSLLKPEQIKINDNGRVVIEINKDKYGCQSKGGRSRTVEVLREYQDHIISMRDKALEEHRETVFNKVLNRMDEHALRREYAGLKYKEIENIRIDNKIEIKGDYHTRDGSHRTFDRSILKEVSENLGHNRINVVVKHYLD</sequence>
<dbReference type="Gene3D" id="1.10.150.130">
    <property type="match status" value="1"/>
</dbReference>
<evidence type="ECO:0000256" key="1">
    <source>
        <dbReference type="ARBA" id="ARBA00023125"/>
    </source>
</evidence>
<dbReference type="InterPro" id="IPR011010">
    <property type="entry name" value="DNA_brk_join_enz"/>
</dbReference>
<dbReference type="GO" id="GO:0003677">
    <property type="term" value="F:DNA binding"/>
    <property type="evidence" value="ECO:0007669"/>
    <property type="project" value="UniProtKB-KW"/>
</dbReference>
<evidence type="ECO:0000256" key="2">
    <source>
        <dbReference type="ARBA" id="ARBA00023172"/>
    </source>
</evidence>